<protein>
    <submittedName>
        <fullName evidence="2">Uncharacterized protein</fullName>
    </submittedName>
</protein>
<dbReference type="AlphaFoldDB" id="A0A6J5DT99"/>
<feature type="region of interest" description="Disordered" evidence="1">
    <location>
        <begin position="111"/>
        <end position="130"/>
    </location>
</feature>
<dbReference type="Proteomes" id="UP000494363">
    <property type="component" value="Unassembled WGS sequence"/>
</dbReference>
<evidence type="ECO:0000256" key="1">
    <source>
        <dbReference type="SAM" id="MobiDB-lite"/>
    </source>
</evidence>
<accession>A0A6J5DT99</accession>
<feature type="compositionally biased region" description="Basic and acidic residues" evidence="1">
    <location>
        <begin position="82"/>
        <end position="96"/>
    </location>
</feature>
<proteinExistence type="predicted"/>
<evidence type="ECO:0000313" key="3">
    <source>
        <dbReference type="Proteomes" id="UP000494363"/>
    </source>
</evidence>
<organism evidence="2 3">
    <name type="scientific">Paraburkholderia humisilvae</name>
    <dbReference type="NCBI Taxonomy" id="627669"/>
    <lineage>
        <taxon>Bacteria</taxon>
        <taxon>Pseudomonadati</taxon>
        <taxon>Pseudomonadota</taxon>
        <taxon>Betaproteobacteria</taxon>
        <taxon>Burkholderiales</taxon>
        <taxon>Burkholderiaceae</taxon>
        <taxon>Paraburkholderia</taxon>
    </lineage>
</organism>
<reference evidence="2 3" key="1">
    <citation type="submission" date="2020-04" db="EMBL/GenBank/DDBJ databases">
        <authorList>
            <person name="De Canck E."/>
        </authorList>
    </citation>
    <scope>NUCLEOTIDE SEQUENCE [LARGE SCALE GENOMIC DNA]</scope>
    <source>
        <strain evidence="2 3">LMG 29542</strain>
    </source>
</reference>
<name>A0A6J5DT99_9BURK</name>
<sequence>MLLAQNAQSRKDSIDSQVKAFQSNLDSNAVAVGKSGDSPDKTGALMKERQTNLESAIADIDDQANQFSALSDKTVNNMRVGTDKQKEREFVSERRGASTSAAQADIDENAQQIERSSSNVSAAEHAAQTNEMPRINNHRERELAYCKELAETARSLNGQLQNLVENETTFKLPGNKAWNIPGEAQSLTAANVVGLGLSVKNFAKEVSDYREKCRQGSLTSDDRFKMAQSSLKLIGTLMPYVPVIGPVLTPFLSVTNMTLDLVGENKHTPVENVYSQMKSQTSHSLFSQKYSSIEPPKW</sequence>
<keyword evidence="3" id="KW-1185">Reference proteome</keyword>
<evidence type="ECO:0000313" key="2">
    <source>
        <dbReference type="EMBL" id="CAB3756156.1"/>
    </source>
</evidence>
<dbReference type="EMBL" id="CADIKH010000011">
    <property type="protein sequence ID" value="CAB3756156.1"/>
    <property type="molecule type" value="Genomic_DNA"/>
</dbReference>
<gene>
    <name evidence="2" type="ORF">LMG29542_02790</name>
</gene>
<feature type="region of interest" description="Disordered" evidence="1">
    <location>
        <begin position="82"/>
        <end position="105"/>
    </location>
</feature>